<comment type="caution">
    <text evidence="3">The sequence shown here is derived from an EMBL/GenBank/DDBJ whole genome shotgun (WGS) entry which is preliminary data.</text>
</comment>
<dbReference type="InterPro" id="IPR008928">
    <property type="entry name" value="6-hairpin_glycosidase_sf"/>
</dbReference>
<gene>
    <name evidence="3" type="ORF">DUE52_18800</name>
</gene>
<dbReference type="InterPro" id="IPR012341">
    <property type="entry name" value="6hp_glycosidase-like_sf"/>
</dbReference>
<dbReference type="GO" id="GO:0005975">
    <property type="term" value="P:carbohydrate metabolic process"/>
    <property type="evidence" value="ECO:0007669"/>
    <property type="project" value="InterPro"/>
</dbReference>
<name>A0A368JPK3_9BACT</name>
<dbReference type="RefSeq" id="WP_114407575.1">
    <property type="nucleotide sequence ID" value="NZ_QOWE01000015.1"/>
</dbReference>
<dbReference type="OrthoDB" id="618431at2"/>
<evidence type="ECO:0000313" key="4">
    <source>
        <dbReference type="Proteomes" id="UP000253383"/>
    </source>
</evidence>
<proteinExistence type="inferred from homology"/>
<accession>A0A368JPK3</accession>
<evidence type="ECO:0000256" key="2">
    <source>
        <dbReference type="ARBA" id="ARBA00023235"/>
    </source>
</evidence>
<reference evidence="3 4" key="1">
    <citation type="submission" date="2018-07" db="EMBL/GenBank/DDBJ databases">
        <title>Genome analysis of Larkinella rosea.</title>
        <authorList>
            <person name="Zhou Z."/>
            <person name="Wang G."/>
        </authorList>
    </citation>
    <scope>NUCLEOTIDE SEQUENCE [LARGE SCALE GENOMIC DNA]</scope>
    <source>
        <strain evidence="4">zzj9</strain>
    </source>
</reference>
<evidence type="ECO:0000313" key="3">
    <source>
        <dbReference type="EMBL" id="RCR68111.1"/>
    </source>
</evidence>
<dbReference type="InterPro" id="IPR010819">
    <property type="entry name" value="AGE/CE"/>
</dbReference>
<dbReference type="Gene3D" id="1.50.10.10">
    <property type="match status" value="1"/>
</dbReference>
<dbReference type="GO" id="GO:0016853">
    <property type="term" value="F:isomerase activity"/>
    <property type="evidence" value="ECO:0007669"/>
    <property type="project" value="UniProtKB-KW"/>
</dbReference>
<dbReference type="SUPFAM" id="SSF48208">
    <property type="entry name" value="Six-hairpin glycosidases"/>
    <property type="match status" value="1"/>
</dbReference>
<dbReference type="AlphaFoldDB" id="A0A368JPK3"/>
<dbReference type="Pfam" id="PF07221">
    <property type="entry name" value="GlcNAc_2-epim"/>
    <property type="match status" value="1"/>
</dbReference>
<dbReference type="Proteomes" id="UP000253383">
    <property type="component" value="Unassembled WGS sequence"/>
</dbReference>
<keyword evidence="4" id="KW-1185">Reference proteome</keyword>
<dbReference type="PANTHER" id="PTHR15108">
    <property type="entry name" value="N-ACYLGLUCOSAMINE-2-EPIMERASE"/>
    <property type="match status" value="1"/>
</dbReference>
<protein>
    <submittedName>
        <fullName evidence="3">N-acyl-D-glucosamine 2-epimerase</fullName>
    </submittedName>
</protein>
<sequence>MDFSKLAAQYQESLFRTIIPFWTKHSRDTLCGGYFNALTDQGEAFDTDKVIKLQAQQIWAFAFLYNQVDAIPLWLDLARHGADFLLNHGQHENRWLGVVDRRGRAVTPATTIEPDCSAAMAFAQLYTATNDAKFADIARQTMLSVITHRLEQREQWEIKLGGFREFKHLGEPMLLLKALLETRSLLDTDLYKQAYEAVLSEIQNEFFDKRITVLREQVLPGGSFCDSTAGRRLHGGYGFETANYLLDAADLTGNRRLAQQAVQMALHLADICWDEPAGGFFQYADLKERPSVYSEWDRKLWWIHSEALSVFSRGYVRTRQNDCLKWFRKVHDYAWLHFPDKVNKEWFGVLDRKGEPVSTLKATPEKGCYHLIKGLYETWRALEQSAAISDKPRMETRLGRPLI</sequence>
<evidence type="ECO:0000256" key="1">
    <source>
        <dbReference type="ARBA" id="ARBA00008558"/>
    </source>
</evidence>
<comment type="similarity">
    <text evidence="1">Belongs to the N-acylglucosamine 2-epimerase family.</text>
</comment>
<organism evidence="3 4">
    <name type="scientific">Larkinella punicea</name>
    <dbReference type="NCBI Taxonomy" id="2315727"/>
    <lineage>
        <taxon>Bacteria</taxon>
        <taxon>Pseudomonadati</taxon>
        <taxon>Bacteroidota</taxon>
        <taxon>Cytophagia</taxon>
        <taxon>Cytophagales</taxon>
        <taxon>Spirosomataceae</taxon>
        <taxon>Larkinella</taxon>
    </lineage>
</organism>
<dbReference type="EMBL" id="QOWE01000015">
    <property type="protein sequence ID" value="RCR68111.1"/>
    <property type="molecule type" value="Genomic_DNA"/>
</dbReference>
<keyword evidence="2" id="KW-0413">Isomerase</keyword>